<gene>
    <name evidence="1" type="ORF">SNAT2548_LOCUS31775</name>
</gene>
<dbReference type="AlphaFoldDB" id="A0A812U9M0"/>
<sequence length="91" mass="9620">TATINAAPGWQNQYGIMKLMDHGGSYPAATINDQGNTFPDDFCLAVGVLPSGSNSTNGFTQNGNGYDAPTSDTDWPNVALQGVPMLNVWLK</sequence>
<dbReference type="Proteomes" id="UP000604046">
    <property type="component" value="Unassembled WGS sequence"/>
</dbReference>
<dbReference type="OrthoDB" id="5982296at2759"/>
<dbReference type="EMBL" id="CAJNDS010002675">
    <property type="protein sequence ID" value="CAE7562593.1"/>
    <property type="molecule type" value="Genomic_DNA"/>
</dbReference>
<evidence type="ECO:0000313" key="1">
    <source>
        <dbReference type="EMBL" id="CAE7562593.1"/>
    </source>
</evidence>
<evidence type="ECO:0000313" key="2">
    <source>
        <dbReference type="Proteomes" id="UP000604046"/>
    </source>
</evidence>
<protein>
    <submittedName>
        <fullName evidence="1">Uncharacterized protein</fullName>
    </submittedName>
</protein>
<accession>A0A812U9M0</accession>
<comment type="caution">
    <text evidence="1">The sequence shown here is derived from an EMBL/GenBank/DDBJ whole genome shotgun (WGS) entry which is preliminary data.</text>
</comment>
<keyword evidence="2" id="KW-1185">Reference proteome</keyword>
<reference evidence="1" key="1">
    <citation type="submission" date="2021-02" db="EMBL/GenBank/DDBJ databases">
        <authorList>
            <person name="Dougan E. K."/>
            <person name="Rhodes N."/>
            <person name="Thang M."/>
            <person name="Chan C."/>
        </authorList>
    </citation>
    <scope>NUCLEOTIDE SEQUENCE</scope>
</reference>
<feature type="non-terminal residue" evidence="1">
    <location>
        <position position="91"/>
    </location>
</feature>
<proteinExistence type="predicted"/>
<organism evidence="1 2">
    <name type="scientific">Symbiodinium natans</name>
    <dbReference type="NCBI Taxonomy" id="878477"/>
    <lineage>
        <taxon>Eukaryota</taxon>
        <taxon>Sar</taxon>
        <taxon>Alveolata</taxon>
        <taxon>Dinophyceae</taxon>
        <taxon>Suessiales</taxon>
        <taxon>Symbiodiniaceae</taxon>
        <taxon>Symbiodinium</taxon>
    </lineage>
</organism>
<name>A0A812U9M0_9DINO</name>